<evidence type="ECO:0000313" key="2">
    <source>
        <dbReference type="EMBL" id="OHX12278.1"/>
    </source>
</evidence>
<dbReference type="InterPro" id="IPR011083">
    <property type="entry name" value="Phage_tail_collar_dom"/>
</dbReference>
<evidence type="ECO:0000313" key="3">
    <source>
        <dbReference type="Proteomes" id="UP000180088"/>
    </source>
</evidence>
<comment type="caution">
    <text evidence="2">The sequence shown here is derived from an EMBL/GenBank/DDBJ whole genome shotgun (WGS) entry which is preliminary data.</text>
</comment>
<proteinExistence type="predicted"/>
<sequence length="331" mass="33702">MQDILKPISNDDNLFHDGNPATGALGTVVSADWLNSAQSAIQSTQQELLAVIKNSGQSADPSRSNQLLQAVQNIAWGGAQKPTTLAGYGISDGASKTDLKTAIDDVVAGAPGALNTLQELAAALGNDQNFAASIAKLLAGKADKAATLAGYGIADGATSTQVNAAAPAGMVAYFAMKDAPAGWLVANGGVVARKDYPALFAAIGSLYGNGDGSTTFGLPNLCGEFIRGWDCGRGVDSGRSIGSQQNATAIRVLIDKLSGPTYTNGTSAIGAWNIDADWNNVAMAVEGNKTPTDLNNSIFYVANAAATSGSGDNGAFTTRPRNVALLACIKC</sequence>
<dbReference type="Pfam" id="PF07484">
    <property type="entry name" value="Collar"/>
    <property type="match status" value="1"/>
</dbReference>
<dbReference type="EMBL" id="MKCS01000001">
    <property type="protein sequence ID" value="OHX12278.1"/>
    <property type="molecule type" value="Genomic_DNA"/>
</dbReference>
<dbReference type="AlphaFoldDB" id="A0A1S1WYZ1"/>
<name>A0A1S1WYZ1_9NEIS</name>
<feature type="domain" description="Phage tail collar" evidence="1">
    <location>
        <begin position="169"/>
        <end position="226"/>
    </location>
</feature>
<evidence type="ECO:0000259" key="1">
    <source>
        <dbReference type="Pfam" id="PF07484"/>
    </source>
</evidence>
<gene>
    <name evidence="2" type="ORF">BI347_01235</name>
</gene>
<protein>
    <recommendedName>
        <fullName evidence="1">Phage tail collar domain-containing protein</fullName>
    </recommendedName>
</protein>
<accession>A0A1S1WYZ1</accession>
<dbReference type="InterPro" id="IPR037053">
    <property type="entry name" value="Phage_tail_collar_dom_sf"/>
</dbReference>
<dbReference type="SUPFAM" id="SSF88874">
    <property type="entry name" value="Receptor-binding domain of short tail fibre protein gp12"/>
    <property type="match status" value="1"/>
</dbReference>
<dbReference type="STRING" id="1903179.BI347_01235"/>
<reference evidence="2 3" key="1">
    <citation type="submission" date="2016-09" db="EMBL/GenBank/DDBJ databases">
        <title>Chromobacterium muskegensis sp. nov., an insecticidal bacterium isolated from Sphagnum bogs.</title>
        <authorList>
            <person name="Sparks M.E."/>
            <person name="Blackburn M.B."/>
            <person name="Gundersen-Rindal D.E."/>
            <person name="Mitchell A."/>
            <person name="Farrar R."/>
            <person name="Kuhar D."/>
        </authorList>
    </citation>
    <scope>NUCLEOTIDE SEQUENCE [LARGE SCALE GENOMIC DNA]</scope>
    <source>
        <strain evidence="2 3">37-2</strain>
    </source>
</reference>
<dbReference type="Proteomes" id="UP000180088">
    <property type="component" value="Unassembled WGS sequence"/>
</dbReference>
<organism evidence="2 3">
    <name type="scientific">Chromobacterium sphagni</name>
    <dbReference type="NCBI Taxonomy" id="1903179"/>
    <lineage>
        <taxon>Bacteria</taxon>
        <taxon>Pseudomonadati</taxon>
        <taxon>Pseudomonadota</taxon>
        <taxon>Betaproteobacteria</taxon>
        <taxon>Neisseriales</taxon>
        <taxon>Chromobacteriaceae</taxon>
        <taxon>Chromobacterium</taxon>
    </lineage>
</organism>
<dbReference type="Gene3D" id="3.90.1340.10">
    <property type="entry name" value="Phage tail collar domain"/>
    <property type="match status" value="1"/>
</dbReference>